<dbReference type="GO" id="GO:0000981">
    <property type="term" value="F:DNA-binding transcription factor activity, RNA polymerase II-specific"/>
    <property type="evidence" value="ECO:0007669"/>
    <property type="project" value="InterPro"/>
</dbReference>
<dbReference type="InterPro" id="IPR001138">
    <property type="entry name" value="Zn2Cys6_DnaBD"/>
</dbReference>
<evidence type="ECO:0000256" key="7">
    <source>
        <dbReference type="ARBA" id="ARBA00023242"/>
    </source>
</evidence>
<evidence type="ECO:0000256" key="3">
    <source>
        <dbReference type="ARBA" id="ARBA00022833"/>
    </source>
</evidence>
<feature type="compositionally biased region" description="Basic and acidic residues" evidence="8">
    <location>
        <begin position="53"/>
        <end position="75"/>
    </location>
</feature>
<feature type="compositionally biased region" description="Basic and acidic residues" evidence="8">
    <location>
        <begin position="1"/>
        <end position="14"/>
    </location>
</feature>
<dbReference type="GO" id="GO:0000976">
    <property type="term" value="F:transcription cis-regulatory region binding"/>
    <property type="evidence" value="ECO:0007669"/>
    <property type="project" value="TreeGrafter"/>
</dbReference>
<evidence type="ECO:0000256" key="2">
    <source>
        <dbReference type="ARBA" id="ARBA00022723"/>
    </source>
</evidence>
<keyword evidence="11" id="KW-1185">Reference proteome</keyword>
<dbReference type="SMART" id="SM00066">
    <property type="entry name" value="GAL4"/>
    <property type="match status" value="1"/>
</dbReference>
<comment type="subcellular location">
    <subcellularLocation>
        <location evidence="1">Nucleus</location>
    </subcellularLocation>
</comment>
<dbReference type="EMBL" id="KV454011">
    <property type="protein sequence ID" value="ODV98404.1"/>
    <property type="molecule type" value="Genomic_DNA"/>
</dbReference>
<dbReference type="CDD" id="cd00067">
    <property type="entry name" value="GAL4"/>
    <property type="match status" value="1"/>
</dbReference>
<dbReference type="PANTHER" id="PTHR31845">
    <property type="entry name" value="FINGER DOMAIN PROTEIN, PUTATIVE-RELATED"/>
    <property type="match status" value="1"/>
</dbReference>
<evidence type="ECO:0000256" key="8">
    <source>
        <dbReference type="SAM" id="MobiDB-lite"/>
    </source>
</evidence>
<dbReference type="PANTHER" id="PTHR31845:SF34">
    <property type="entry name" value="TRANSCRIPTIONAL ACTIVATOR OF PROTEASES PRTT"/>
    <property type="match status" value="1"/>
</dbReference>
<dbReference type="GO" id="GO:0005634">
    <property type="term" value="C:nucleus"/>
    <property type="evidence" value="ECO:0007669"/>
    <property type="project" value="UniProtKB-SubCell"/>
</dbReference>
<accession>A0A1E4U318</accession>
<evidence type="ECO:0000256" key="6">
    <source>
        <dbReference type="ARBA" id="ARBA00023163"/>
    </source>
</evidence>
<dbReference type="Proteomes" id="UP000094236">
    <property type="component" value="Unassembled WGS sequence"/>
</dbReference>
<feature type="region of interest" description="Disordered" evidence="8">
    <location>
        <begin position="1"/>
        <end position="23"/>
    </location>
</feature>
<keyword evidence="7" id="KW-0539">Nucleus</keyword>
<organism evidence="10 11">
    <name type="scientific">Pachysolen tannophilus NRRL Y-2460</name>
    <dbReference type="NCBI Taxonomy" id="669874"/>
    <lineage>
        <taxon>Eukaryota</taxon>
        <taxon>Fungi</taxon>
        <taxon>Dikarya</taxon>
        <taxon>Ascomycota</taxon>
        <taxon>Saccharomycotina</taxon>
        <taxon>Pichiomycetes</taxon>
        <taxon>Pachysolenaceae</taxon>
        <taxon>Pachysolen</taxon>
    </lineage>
</organism>
<proteinExistence type="predicted"/>
<gene>
    <name evidence="10" type="ORF">PACTADRAFT_48173</name>
</gene>
<dbReference type="SUPFAM" id="SSF57701">
    <property type="entry name" value="Zn2/Cys6 DNA-binding domain"/>
    <property type="match status" value="1"/>
</dbReference>
<evidence type="ECO:0000313" key="10">
    <source>
        <dbReference type="EMBL" id="ODV98404.1"/>
    </source>
</evidence>
<keyword evidence="2" id="KW-0479">Metal-binding</keyword>
<dbReference type="InterPro" id="IPR051089">
    <property type="entry name" value="prtT"/>
</dbReference>
<dbReference type="PROSITE" id="PS50048">
    <property type="entry name" value="ZN2_CY6_FUNGAL_2"/>
    <property type="match status" value="1"/>
</dbReference>
<evidence type="ECO:0000256" key="4">
    <source>
        <dbReference type="ARBA" id="ARBA00023015"/>
    </source>
</evidence>
<keyword evidence="5" id="KW-0238">DNA-binding</keyword>
<dbReference type="InterPro" id="IPR036864">
    <property type="entry name" value="Zn2-C6_fun-type_DNA-bd_sf"/>
</dbReference>
<dbReference type="CDD" id="cd12148">
    <property type="entry name" value="fungal_TF_MHR"/>
    <property type="match status" value="1"/>
</dbReference>
<dbReference type="AlphaFoldDB" id="A0A1E4U318"/>
<evidence type="ECO:0000256" key="1">
    <source>
        <dbReference type="ARBA" id="ARBA00004123"/>
    </source>
</evidence>
<dbReference type="GO" id="GO:0008270">
    <property type="term" value="F:zinc ion binding"/>
    <property type="evidence" value="ECO:0007669"/>
    <property type="project" value="InterPro"/>
</dbReference>
<evidence type="ECO:0000259" key="9">
    <source>
        <dbReference type="PROSITE" id="PS50048"/>
    </source>
</evidence>
<evidence type="ECO:0000256" key="5">
    <source>
        <dbReference type="ARBA" id="ARBA00023125"/>
    </source>
</evidence>
<dbReference type="Gene3D" id="4.10.240.10">
    <property type="entry name" value="Zn(2)-C6 fungal-type DNA-binding domain"/>
    <property type="match status" value="1"/>
</dbReference>
<feature type="domain" description="Zn(2)-C6 fungal-type" evidence="9">
    <location>
        <begin position="95"/>
        <end position="127"/>
    </location>
</feature>
<reference evidence="11" key="1">
    <citation type="submission" date="2016-05" db="EMBL/GenBank/DDBJ databases">
        <title>Comparative genomics of biotechnologically important yeasts.</title>
        <authorList>
            <consortium name="DOE Joint Genome Institute"/>
            <person name="Riley R."/>
            <person name="Haridas S."/>
            <person name="Wolfe K.H."/>
            <person name="Lopes M.R."/>
            <person name="Hittinger C.T."/>
            <person name="Goker M."/>
            <person name="Salamov A."/>
            <person name="Wisecaver J."/>
            <person name="Long T.M."/>
            <person name="Aerts A.L."/>
            <person name="Barry K."/>
            <person name="Choi C."/>
            <person name="Clum A."/>
            <person name="Coughlan A.Y."/>
            <person name="Deshpande S."/>
            <person name="Douglass A.P."/>
            <person name="Hanson S.J."/>
            <person name="Klenk H.-P."/>
            <person name="Labutti K."/>
            <person name="Lapidus A."/>
            <person name="Lindquist E."/>
            <person name="Lipzen A."/>
            <person name="Meier-Kolthoff J.P."/>
            <person name="Ohm R.A."/>
            <person name="Otillar R.P."/>
            <person name="Pangilinan J."/>
            <person name="Peng Y."/>
            <person name="Rokas A."/>
            <person name="Rosa C.A."/>
            <person name="Scheuner C."/>
            <person name="Sibirny A.A."/>
            <person name="Slot J.C."/>
            <person name="Stielow J.B."/>
            <person name="Sun H."/>
            <person name="Kurtzman C.P."/>
            <person name="Blackwell M."/>
            <person name="Grigoriev I.V."/>
            <person name="Jeffries T.W."/>
        </authorList>
    </citation>
    <scope>NUCLEOTIDE SEQUENCE [LARGE SCALE GENOMIC DNA]</scope>
    <source>
        <strain evidence="11">NRRL Y-2460</strain>
    </source>
</reference>
<evidence type="ECO:0000313" key="11">
    <source>
        <dbReference type="Proteomes" id="UP000094236"/>
    </source>
</evidence>
<keyword evidence="4" id="KW-0805">Transcription regulation</keyword>
<dbReference type="STRING" id="669874.A0A1E4U318"/>
<keyword evidence="3" id="KW-0862">Zinc</keyword>
<protein>
    <recommendedName>
        <fullName evidence="9">Zn(2)-C6 fungal-type domain-containing protein</fullName>
    </recommendedName>
</protein>
<dbReference type="PROSITE" id="PS00463">
    <property type="entry name" value="ZN2_CY6_FUNGAL_1"/>
    <property type="match status" value="1"/>
</dbReference>
<feature type="region of interest" description="Disordered" evidence="8">
    <location>
        <begin position="47"/>
        <end position="86"/>
    </location>
</feature>
<keyword evidence="6" id="KW-0804">Transcription</keyword>
<dbReference type="OrthoDB" id="2595934at2759"/>
<sequence>MDEKGRVHGRREEGSFNDLASLPNLQAGNSKMDYSAIYSQINASTASTASYRGSEKKHGLESSDVKETGDSKESSRSNVKTKKVKTVPATRVSKACTTCRKQKTRCFPSTSSIGCLRCSSLGQICSFEEEAILQDGGIGALSTNEVMGNNHGGLGTKSATAVREANNRSGNGTITGNGLSLENRIKILQKDVNEILQVLKYDKDVSRQSKSEEPMNSTSQSLEEGDVVLLNEIKHIKLFPYSAEMDANSYRTFGTPSTSYLTSPFVSFSKICSSNCIPSPISKLLYPSLNQRQPAAEANFIALGLLTQDQAIELLQDFRDRYGRWVSFPDNVSTEKLVLKFQNNCPLLLIVCCFLSLRYSNLNAVLDKKVLLTRIKLELQKNIIQTPQVLEFLQALVILSIYGLSFSSADADFSIDAWYLSGIGLQQFITRDSLGIILKEKPDYMTEEFYELTAYRLWNHLSLVHIVNCIFTGRMCIIDELRLNLSRKCLNLPSSTNFDGRMVSEISLQLLVYNFIQCNDSMRQSLQIVREELKTWFEQWGYLFDQPANQFVELGYHYGYLLILYNWNYRKLKKATDDDAEEESIFTSANNADLIMDNNLMDNTLLLADSISIRSMVFHAQKVLDAIILETSNDSYFAFLSDQIHFCSLFSSILLIKILHVIFNLQDKRSGNDEENDLSKIEMSQNELNSNLTRCCKLSKRFRKVSISNDDFVMKYSLGIKEVLNNYFPNFDYDSVQL</sequence>
<name>A0A1E4U318_PACTA</name>